<evidence type="ECO:0000256" key="2">
    <source>
        <dbReference type="ARBA" id="ARBA00022692"/>
    </source>
</evidence>
<dbReference type="GeneID" id="95982314"/>
<protein>
    <recommendedName>
        <fullName evidence="6">DUF202 domain-containing protein</fullName>
    </recommendedName>
</protein>
<keyword evidence="3 5" id="KW-1133">Transmembrane helix</keyword>
<feature type="transmembrane region" description="Helical" evidence="5">
    <location>
        <begin position="134"/>
        <end position="152"/>
    </location>
</feature>
<sequence>MSESTPLNPNGGGESSTGVQRVLNDVSELFWQPFSQGALKLLPNRGEGLRAKSKRGDNLPDAGEERPLLTDYHAINDPSIRVRVPKKKPTPVKVEAKVWFANERTFISYLSMGLLLSTIATGLLFGAQDSIARRFAYTYAVIAAGILIYGYVLYQKRLTLIAGRYAGSFDQLWGPLVICAALFIAILANFVLKLEEAKKAHNGTNPLSFINAWTVAGEKSTWLN</sequence>
<dbReference type="InterPro" id="IPR003807">
    <property type="entry name" value="DUF202"/>
</dbReference>
<evidence type="ECO:0000256" key="1">
    <source>
        <dbReference type="ARBA" id="ARBA00004127"/>
    </source>
</evidence>
<comment type="caution">
    <text evidence="7">The sequence shown here is derived from an EMBL/GenBank/DDBJ whole genome shotgun (WGS) entry which is preliminary data.</text>
</comment>
<dbReference type="EMBL" id="JBBXJM010000001">
    <property type="protein sequence ID" value="KAL1413497.1"/>
    <property type="molecule type" value="Genomic_DNA"/>
</dbReference>
<comment type="subcellular location">
    <subcellularLocation>
        <location evidence="1">Endomembrane system</location>
        <topology evidence="1">Multi-pass membrane protein</topology>
    </subcellularLocation>
</comment>
<evidence type="ECO:0000256" key="4">
    <source>
        <dbReference type="ARBA" id="ARBA00023136"/>
    </source>
</evidence>
<dbReference type="RefSeq" id="XP_069213441.1">
    <property type="nucleotide sequence ID" value="XM_069349897.1"/>
</dbReference>
<keyword evidence="2 5" id="KW-0812">Transmembrane</keyword>
<dbReference type="Proteomes" id="UP001565368">
    <property type="component" value="Unassembled WGS sequence"/>
</dbReference>
<feature type="domain" description="DUF202" evidence="6">
    <location>
        <begin position="97"/>
        <end position="158"/>
    </location>
</feature>
<gene>
    <name evidence="7" type="ORF">Q8F55_001271</name>
</gene>
<keyword evidence="8" id="KW-1185">Reference proteome</keyword>
<dbReference type="InterPro" id="IPR051572">
    <property type="entry name" value="VTC_Complex_Subunit"/>
</dbReference>
<keyword evidence="4 5" id="KW-0472">Membrane</keyword>
<evidence type="ECO:0000256" key="3">
    <source>
        <dbReference type="ARBA" id="ARBA00022989"/>
    </source>
</evidence>
<feature type="transmembrane region" description="Helical" evidence="5">
    <location>
        <begin position="106"/>
        <end position="127"/>
    </location>
</feature>
<evidence type="ECO:0000313" key="8">
    <source>
        <dbReference type="Proteomes" id="UP001565368"/>
    </source>
</evidence>
<dbReference type="Pfam" id="PF02656">
    <property type="entry name" value="DUF202"/>
    <property type="match status" value="1"/>
</dbReference>
<accession>A0ABR3QG90</accession>
<dbReference type="PANTHER" id="PTHR46140">
    <property type="entry name" value="VACUOLAR TRANSPORTER CHAPERONE 1-RELATED"/>
    <property type="match status" value="1"/>
</dbReference>
<organism evidence="7 8">
    <name type="scientific">Vanrija albida</name>
    <dbReference type="NCBI Taxonomy" id="181172"/>
    <lineage>
        <taxon>Eukaryota</taxon>
        <taxon>Fungi</taxon>
        <taxon>Dikarya</taxon>
        <taxon>Basidiomycota</taxon>
        <taxon>Agaricomycotina</taxon>
        <taxon>Tremellomycetes</taxon>
        <taxon>Trichosporonales</taxon>
        <taxon>Trichosporonaceae</taxon>
        <taxon>Vanrija</taxon>
    </lineage>
</organism>
<evidence type="ECO:0000259" key="6">
    <source>
        <dbReference type="Pfam" id="PF02656"/>
    </source>
</evidence>
<proteinExistence type="predicted"/>
<feature type="transmembrane region" description="Helical" evidence="5">
    <location>
        <begin position="172"/>
        <end position="192"/>
    </location>
</feature>
<evidence type="ECO:0000256" key="5">
    <source>
        <dbReference type="SAM" id="Phobius"/>
    </source>
</evidence>
<name>A0ABR3QG90_9TREE</name>
<reference evidence="7 8" key="1">
    <citation type="submission" date="2023-08" db="EMBL/GenBank/DDBJ databases">
        <title>Annotated Genome Sequence of Vanrija albida AlHP1.</title>
        <authorList>
            <person name="Herzog R."/>
        </authorList>
    </citation>
    <scope>NUCLEOTIDE SEQUENCE [LARGE SCALE GENOMIC DNA]</scope>
    <source>
        <strain evidence="7 8">AlHP1</strain>
    </source>
</reference>
<dbReference type="PANTHER" id="PTHR46140:SF2">
    <property type="entry name" value="VACUOLAR TRANSPORTER CHAPERONE 3 COMPLEX SUBUNIT 3-RELATED"/>
    <property type="match status" value="1"/>
</dbReference>
<evidence type="ECO:0000313" key="7">
    <source>
        <dbReference type="EMBL" id="KAL1413497.1"/>
    </source>
</evidence>